<keyword evidence="5 7" id="KW-0479">Metal-binding</keyword>
<feature type="binding site" evidence="7">
    <location>
        <position position="65"/>
    </location>
    <ligand>
        <name>Fe cation</name>
        <dbReference type="ChEBI" id="CHEBI:24875"/>
    </ligand>
</feature>
<dbReference type="OrthoDB" id="9761717at2"/>
<dbReference type="InterPro" id="IPR001501">
    <property type="entry name" value="Ni-dep_hyd_lsu"/>
</dbReference>
<comment type="similarity">
    <text evidence="3">Belongs to the [NiFe]/[NiFeSe] hydrogenase large subunit family.</text>
</comment>
<organism evidence="9">
    <name type="scientific">Tolypothrix bouteillei VB521301</name>
    <dbReference type="NCBI Taxonomy" id="1479485"/>
    <lineage>
        <taxon>Bacteria</taxon>
        <taxon>Bacillati</taxon>
        <taxon>Cyanobacteriota</taxon>
        <taxon>Cyanophyceae</taxon>
        <taxon>Nostocales</taxon>
        <taxon>Tolypothrichaceae</taxon>
        <taxon>Tolypothrix</taxon>
    </lineage>
</organism>
<feature type="binding site" evidence="7">
    <location>
        <position position="43"/>
    </location>
    <ligand>
        <name>Mg(2+)</name>
        <dbReference type="ChEBI" id="CHEBI:18420"/>
    </ligand>
</feature>
<reference evidence="9" key="1">
    <citation type="journal article" date="2015" name="Genome Announc.">
        <title>Draft Genome Sequence of Tolypothrix boutellei Strain VB521301.</title>
        <authorList>
            <person name="Chandrababunaidu M.M."/>
            <person name="Singh D."/>
            <person name="Sen D."/>
            <person name="Bhan S."/>
            <person name="Das S."/>
            <person name="Gupta A."/>
            <person name="Adhikary S.P."/>
            <person name="Tripathy S."/>
        </authorList>
    </citation>
    <scope>NUCLEOTIDE SEQUENCE</scope>
    <source>
        <strain evidence="9">VB521301</strain>
    </source>
</reference>
<gene>
    <name evidence="9" type="ORF">DA73_0205360</name>
    <name evidence="8" type="ORF">DA73_0400023835</name>
</gene>
<accession>A0A0C1R5Q1</accession>
<dbReference type="STRING" id="1479485.DA73_0205360"/>
<evidence type="ECO:0000256" key="4">
    <source>
        <dbReference type="ARBA" id="ARBA00022596"/>
    </source>
</evidence>
<dbReference type="InterPro" id="IPR018194">
    <property type="entry name" value="Ni-dep_hyd_lsu_Ni_BS"/>
</dbReference>
<evidence type="ECO:0000256" key="6">
    <source>
        <dbReference type="ARBA" id="ARBA00023002"/>
    </source>
</evidence>
<dbReference type="InterPro" id="IPR029014">
    <property type="entry name" value="NiFe-Hase_large"/>
</dbReference>
<feature type="binding site" evidence="7">
    <location>
        <position position="62"/>
    </location>
    <ligand>
        <name>Mg(2+)</name>
        <dbReference type="ChEBI" id="CHEBI:18420"/>
    </ligand>
</feature>
<dbReference type="GO" id="GO:0008901">
    <property type="term" value="F:ferredoxin hydrogenase activity"/>
    <property type="evidence" value="ECO:0007669"/>
    <property type="project" value="InterPro"/>
</dbReference>
<comment type="cofactor">
    <cofactor evidence="7">
        <name>Fe cation</name>
        <dbReference type="ChEBI" id="CHEBI:24875"/>
    </cofactor>
</comment>
<keyword evidence="6" id="KW-0560">Oxidoreductase</keyword>
<keyword evidence="7" id="KW-0460">Magnesium</keyword>
<sequence length="531" mass="59787">MTIQTLDISPVGRVEGDLDVRVDIEDGYVVNAWTHAELFRGFEIILRGKDPQAGLIATPRICGICGGSHLTCASWALDTAWGTEVPRNAILARNLGQIVETIQSIPRYFYGLFAIDLTHKKYQQSSFYEEACRRFAAFTGKSYELGVTISGKPVEIYALLGGQWPHSSYMVPGGVMCAPTLTDITRAWSILEYFRTNWLEPVWLGCSLERYEQIKTYEDFMVWLEENPNHANSDLGFYWRMGLDIGLDKYGAGVGKYVTWGYLPHEDKYQKPTIASRNAAMIMKSGVYDSFSDTHTLMDHTFARENTAHAWYDEGTEDIHPFNRVTQPIEQNDKDFENAYSWSTAVRHQDYGRLEAGALARQLVAGGTHGESWQHYDGFILSAFKAMGGASTHLRQLARVHEIVKLYRQAEHCLREFRLNDPWYIKPTEKDGRGWGATEAARGSLCHWVELENGKIKNYQVIAPTTWNVGPRDAQGVRGPIEEALIGTPIVDSSDPIEVGHVARSFDSCLVCTVHAHDAKTGQELARFRTA</sequence>
<dbReference type="Pfam" id="PF00374">
    <property type="entry name" value="NiFeSe_Hases"/>
    <property type="match status" value="2"/>
</dbReference>
<dbReference type="AlphaFoldDB" id="A0A0C1R5Q1"/>
<evidence type="ECO:0000313" key="10">
    <source>
        <dbReference type="Proteomes" id="UP000029738"/>
    </source>
</evidence>
<evidence type="ECO:0000256" key="3">
    <source>
        <dbReference type="ARBA" id="ARBA00009292"/>
    </source>
</evidence>
<proteinExistence type="inferred from homology"/>
<feature type="binding site" evidence="7">
    <location>
        <position position="515"/>
    </location>
    <ligand>
        <name>Mg(2+)</name>
        <dbReference type="ChEBI" id="CHEBI:18420"/>
    </ligand>
</feature>
<evidence type="ECO:0000313" key="8">
    <source>
        <dbReference type="EMBL" id="KAF3888183.1"/>
    </source>
</evidence>
<dbReference type="PANTHER" id="PTHR42958">
    <property type="entry name" value="HYDROGENASE-2 LARGE CHAIN"/>
    <property type="match status" value="1"/>
</dbReference>
<feature type="binding site" evidence="7">
    <location>
        <position position="65"/>
    </location>
    <ligand>
        <name>Ni(2+)</name>
        <dbReference type="ChEBI" id="CHEBI:49786"/>
    </ligand>
</feature>
<feature type="binding site" evidence="7">
    <location>
        <position position="509"/>
    </location>
    <ligand>
        <name>Ni(2+)</name>
        <dbReference type="ChEBI" id="CHEBI:49786"/>
    </ligand>
</feature>
<comment type="cofactor">
    <cofactor evidence="1 7">
        <name>Ni(2+)</name>
        <dbReference type="ChEBI" id="CHEBI:49786"/>
    </cofactor>
</comment>
<dbReference type="Gene3D" id="1.10.645.10">
    <property type="entry name" value="Cytochrome-c3 Hydrogenase, chain B"/>
    <property type="match status" value="1"/>
</dbReference>
<evidence type="ECO:0000256" key="2">
    <source>
        <dbReference type="ARBA" id="ARBA00004196"/>
    </source>
</evidence>
<dbReference type="GO" id="GO:0016151">
    <property type="term" value="F:nickel cation binding"/>
    <property type="evidence" value="ECO:0007669"/>
    <property type="project" value="InterPro"/>
</dbReference>
<dbReference type="EMBL" id="JHEG02000019">
    <property type="protein sequence ID" value="KIE12899.1"/>
    <property type="molecule type" value="Genomic_DNA"/>
</dbReference>
<dbReference type="PROSITE" id="PS00507">
    <property type="entry name" value="NI_HGENASE_L_1"/>
    <property type="match status" value="1"/>
</dbReference>
<feature type="binding site" evidence="7">
    <location>
        <position position="512"/>
    </location>
    <ligand>
        <name>Fe cation</name>
        <dbReference type="ChEBI" id="CHEBI:24875"/>
    </ligand>
</feature>
<dbReference type="SUPFAM" id="SSF56762">
    <property type="entry name" value="HydB/Nqo4-like"/>
    <property type="match status" value="1"/>
</dbReference>
<comment type="subcellular location">
    <subcellularLocation>
        <location evidence="2">Cell envelope</location>
    </subcellularLocation>
</comment>
<dbReference type="EMBL" id="JHEG04000001">
    <property type="protein sequence ID" value="KAF3888183.1"/>
    <property type="molecule type" value="Genomic_DNA"/>
</dbReference>
<evidence type="ECO:0000256" key="7">
    <source>
        <dbReference type="PIRSR" id="PIRSR601501-1"/>
    </source>
</evidence>
<evidence type="ECO:0000256" key="5">
    <source>
        <dbReference type="ARBA" id="ARBA00022723"/>
    </source>
</evidence>
<name>A0A0C1R5Q1_9CYAN</name>
<dbReference type="PANTHER" id="PTHR42958:SF4">
    <property type="entry name" value="HYDROGENASE EXPRESSION_FORMATION PROTEIN HUPK"/>
    <property type="match status" value="1"/>
</dbReference>
<reference evidence="8" key="2">
    <citation type="submission" date="2019-11" db="EMBL/GenBank/DDBJ databases">
        <title>Improved Assembly of Tolypothrix boutellei genome.</title>
        <authorList>
            <person name="Sarangi A.N."/>
            <person name="Mukherjee M."/>
            <person name="Ghosh S."/>
            <person name="Singh D."/>
            <person name="Das A."/>
            <person name="Kant S."/>
            <person name="Prusty A."/>
            <person name="Tripathy S."/>
        </authorList>
    </citation>
    <scope>NUCLEOTIDE SEQUENCE</scope>
    <source>
        <strain evidence="8">VB521301</strain>
    </source>
</reference>
<evidence type="ECO:0000256" key="1">
    <source>
        <dbReference type="ARBA" id="ARBA00001967"/>
    </source>
</evidence>
<keyword evidence="4 7" id="KW-0533">Nickel</keyword>
<dbReference type="InterPro" id="IPR050867">
    <property type="entry name" value="NiFe/NiFeSe_hydrgnase_LSU"/>
</dbReference>
<dbReference type="GO" id="GO:0030313">
    <property type="term" value="C:cell envelope"/>
    <property type="evidence" value="ECO:0007669"/>
    <property type="project" value="UniProtKB-SubCell"/>
</dbReference>
<comment type="caution">
    <text evidence="9">The sequence shown here is derived from an EMBL/GenBank/DDBJ whole genome shotgun (WGS) entry which is preliminary data.</text>
</comment>
<keyword evidence="10" id="KW-1185">Reference proteome</keyword>
<protein>
    <submittedName>
        <fullName evidence="9">Cytochrome-c3 hydrogenase</fullName>
    </submittedName>
    <submittedName>
        <fullName evidence="8">Nickel-dependent hydrogenase large subunit</fullName>
    </submittedName>
</protein>
<keyword evidence="7" id="KW-0408">Iron</keyword>
<evidence type="ECO:0000313" key="9">
    <source>
        <dbReference type="EMBL" id="KIE12899.1"/>
    </source>
</evidence>
<feature type="binding site" evidence="7">
    <location>
        <position position="461"/>
    </location>
    <ligand>
        <name>Mg(2+)</name>
        <dbReference type="ChEBI" id="CHEBI:18420"/>
    </ligand>
</feature>
<dbReference type="Proteomes" id="UP000029738">
    <property type="component" value="Unassembled WGS sequence"/>
</dbReference>
<dbReference type="RefSeq" id="WP_050045223.1">
    <property type="nucleotide sequence ID" value="NZ_JHEG04000001.1"/>
</dbReference>